<feature type="compositionally biased region" description="Polar residues" evidence="1">
    <location>
        <begin position="227"/>
        <end position="236"/>
    </location>
</feature>
<evidence type="ECO:0000313" key="2">
    <source>
        <dbReference type="EMBL" id="KAK3050870.1"/>
    </source>
</evidence>
<feature type="compositionally biased region" description="Basic and acidic residues" evidence="1">
    <location>
        <begin position="1"/>
        <end position="11"/>
    </location>
</feature>
<accession>A0AAJ0DI85</accession>
<dbReference type="AlphaFoldDB" id="A0AAJ0DI85"/>
<feature type="compositionally biased region" description="Acidic residues" evidence="1">
    <location>
        <begin position="274"/>
        <end position="283"/>
    </location>
</feature>
<organism evidence="2 3">
    <name type="scientific">Extremus antarcticus</name>
    <dbReference type="NCBI Taxonomy" id="702011"/>
    <lineage>
        <taxon>Eukaryota</taxon>
        <taxon>Fungi</taxon>
        <taxon>Dikarya</taxon>
        <taxon>Ascomycota</taxon>
        <taxon>Pezizomycotina</taxon>
        <taxon>Dothideomycetes</taxon>
        <taxon>Dothideomycetidae</taxon>
        <taxon>Mycosphaerellales</taxon>
        <taxon>Extremaceae</taxon>
        <taxon>Extremus</taxon>
    </lineage>
</organism>
<evidence type="ECO:0000256" key="1">
    <source>
        <dbReference type="SAM" id="MobiDB-lite"/>
    </source>
</evidence>
<keyword evidence="3" id="KW-1185">Reference proteome</keyword>
<dbReference type="Gene3D" id="2.30.30.140">
    <property type="match status" value="1"/>
</dbReference>
<name>A0AAJ0DI85_9PEZI</name>
<sequence>MALQDDPRPKLDVQSTMSHGDSAPAIITPPSTMETLPPAKSNGSMWICLRDEKLWPTVICDENKVPRGFMQTRPDIPEIIVLPAIQLGKHKFIWVKETSLREFEQSKDYSDGLWLPRGREWHPVNLYDDTERARCNAFHLDLELWQDDDYWINYLLNEQEARRLDTLTRRPKQFKRSREVVELSDEDDEDDEADSDHEVEFVASHKRNSLSKNPRKRLRKHRETNTNDRLSASSPTQKEKHRQIDGNGLAIRLGQNPTFDPGSSARDHRRDSVLDADDDEDGSLEERREKHRQQVIDKGLSYKDCTVFVGHDHTPFILSRDDLGQCDYLTAHMRHDPELRNYVNLYEELDITTHDFHPVWTYLTTKEFTPRLLERESPTVEGVFMPETKEGAVEQILVAYLAAVKLYFGQLQDLCVRKFKAMYPLPTVSLMLVIMRNEGLKLGGYDNGGELREWLVDHTAEQFFALYAENNLTMGRVMEEHGEFREDVVEKLPSFRKEREKDMG</sequence>
<feature type="region of interest" description="Disordered" evidence="1">
    <location>
        <begin position="1"/>
        <end position="35"/>
    </location>
</feature>
<dbReference type="Proteomes" id="UP001271007">
    <property type="component" value="Unassembled WGS sequence"/>
</dbReference>
<feature type="region of interest" description="Disordered" evidence="1">
    <location>
        <begin position="175"/>
        <end position="292"/>
    </location>
</feature>
<reference evidence="2" key="1">
    <citation type="submission" date="2023-04" db="EMBL/GenBank/DDBJ databases">
        <title>Black Yeasts Isolated from many extreme environments.</title>
        <authorList>
            <person name="Coleine C."/>
            <person name="Stajich J.E."/>
            <person name="Selbmann L."/>
        </authorList>
    </citation>
    <scope>NUCLEOTIDE SEQUENCE</scope>
    <source>
        <strain evidence="2">CCFEE 5312</strain>
    </source>
</reference>
<protein>
    <submittedName>
        <fullName evidence="2">Uncharacterized protein</fullName>
    </submittedName>
</protein>
<gene>
    <name evidence="2" type="ORF">LTR09_007948</name>
</gene>
<comment type="caution">
    <text evidence="2">The sequence shown here is derived from an EMBL/GenBank/DDBJ whole genome shotgun (WGS) entry which is preliminary data.</text>
</comment>
<dbReference type="EMBL" id="JAWDJX010000029">
    <property type="protein sequence ID" value="KAK3050870.1"/>
    <property type="molecule type" value="Genomic_DNA"/>
</dbReference>
<evidence type="ECO:0000313" key="3">
    <source>
        <dbReference type="Proteomes" id="UP001271007"/>
    </source>
</evidence>
<feature type="compositionally biased region" description="Acidic residues" evidence="1">
    <location>
        <begin position="182"/>
        <end position="197"/>
    </location>
</feature>
<proteinExistence type="predicted"/>
<feature type="compositionally biased region" description="Basic residues" evidence="1">
    <location>
        <begin position="204"/>
        <end position="222"/>
    </location>
</feature>